<dbReference type="EMBL" id="CP024634">
    <property type="protein sequence ID" value="AYQ56349.1"/>
    <property type="molecule type" value="Genomic_DNA"/>
</dbReference>
<reference evidence="10" key="1">
    <citation type="submission" date="2016-09" db="EMBL/GenBank/DDBJ databases">
        <title>Genome Sequence of Bathymodiolus thermophilus sulfur-oxidizing gill endosymbiont.</title>
        <authorList>
            <person name="Ponnudurai R."/>
            <person name="Kleiner M."/>
            <person name="Sayavedra L."/>
            <person name="Thuermer A."/>
            <person name="Felbeck H."/>
            <person name="Schlueter R."/>
            <person name="Schweder T."/>
            <person name="Markert S."/>
        </authorList>
    </citation>
    <scope>NUCLEOTIDE SEQUENCE [LARGE SCALE GENOMIC DNA]</scope>
    <source>
        <strain evidence="10">BAT/CrabSpa'14</strain>
    </source>
</reference>
<dbReference type="Gene3D" id="3.30.1450.10">
    <property type="match status" value="1"/>
</dbReference>
<dbReference type="EMBL" id="MIQH01000729">
    <property type="protein sequence ID" value="OIR24313.1"/>
    <property type="molecule type" value="Genomic_DNA"/>
</dbReference>
<name>A0A1J5U7G2_9GAMM</name>
<dbReference type="InterPro" id="IPR037873">
    <property type="entry name" value="BamE-like"/>
</dbReference>
<feature type="coiled-coil region" evidence="5">
    <location>
        <begin position="146"/>
        <end position="219"/>
    </location>
</feature>
<dbReference type="GO" id="GO:1990063">
    <property type="term" value="C:Bam protein complex"/>
    <property type="evidence" value="ECO:0007669"/>
    <property type="project" value="TreeGrafter"/>
</dbReference>
<dbReference type="RefSeq" id="WP_071564764.1">
    <property type="nucleotide sequence ID" value="NZ_CAESAQ020000099.1"/>
</dbReference>
<dbReference type="PANTHER" id="PTHR37482:SF1">
    <property type="entry name" value="OUTER MEMBRANE PROTEIN ASSEMBLY FACTOR BAME"/>
    <property type="match status" value="1"/>
</dbReference>
<keyword evidence="3 4" id="KW-0998">Cell outer membrane</keyword>
<evidence type="ECO:0000313" key="10">
    <source>
        <dbReference type="Proteomes" id="UP000182798"/>
    </source>
</evidence>
<gene>
    <name evidence="4" type="primary">bamE</name>
    <name evidence="9" type="ORF">BGC33_14515</name>
    <name evidence="7" type="ORF">MS2017_0615</name>
    <name evidence="8" type="ORF">THERMOS_2264</name>
</gene>
<dbReference type="Proteomes" id="UP000182798">
    <property type="component" value="Unassembled WGS sequence"/>
</dbReference>
<evidence type="ECO:0000313" key="8">
    <source>
        <dbReference type="EMBL" id="CAB5506258.1"/>
    </source>
</evidence>
<keyword evidence="2 4" id="KW-0472">Membrane</keyword>
<dbReference type="Pfam" id="PF04355">
    <property type="entry name" value="BamE"/>
    <property type="match status" value="1"/>
</dbReference>
<organism evidence="9 10">
    <name type="scientific">Bathymodiolus thermophilus thioautotrophic gill symbiont</name>
    <dbReference type="NCBI Taxonomy" id="2360"/>
    <lineage>
        <taxon>Bacteria</taxon>
        <taxon>Pseudomonadati</taxon>
        <taxon>Pseudomonadota</taxon>
        <taxon>Gammaproteobacteria</taxon>
        <taxon>sulfur-oxidizing symbionts</taxon>
    </lineage>
</organism>
<comment type="function">
    <text evidence="4">Part of the outer membrane protein assembly complex, which is involved in assembly and insertion of beta-barrel proteins into the outer membrane.</text>
</comment>
<dbReference type="EMBL" id="CAESAQ020000099">
    <property type="protein sequence ID" value="CAB5506258.1"/>
    <property type="molecule type" value="Genomic_DNA"/>
</dbReference>
<sequence>MNKLLLIAFLSLFINACTFPTYVSNLLPTPYRADIHQGSVLNRFDVNRLKTGMSKHQVQDIIGHPSVIDPFHKNQWDYINYSSLGSGKIINYRLILTFAQEKLTNIDTNGIGSLPALTFIEKVAESNRINDEKATIALAKEQARIAKIAAKRIAQEKIEAEKAEALAIKLAQEKAQAEEEKARVAAIKLAKEKAEKIKMAQIEADRLAQEEALKTTQAKIAQNIALAQEKALKEKQIQEDNKPWYQLWYQFIRQIW</sequence>
<dbReference type="InterPro" id="IPR007450">
    <property type="entry name" value="BamE_dom"/>
</dbReference>
<comment type="subcellular location">
    <subcellularLocation>
        <location evidence="4">Cell outer membrane</location>
    </subcellularLocation>
</comment>
<evidence type="ECO:0000256" key="5">
    <source>
        <dbReference type="SAM" id="Coils"/>
    </source>
</evidence>
<dbReference type="OrthoDB" id="9808250at2"/>
<accession>A0A1J5U7G2</accession>
<dbReference type="GO" id="GO:0030674">
    <property type="term" value="F:protein-macromolecule adaptor activity"/>
    <property type="evidence" value="ECO:0007669"/>
    <property type="project" value="TreeGrafter"/>
</dbReference>
<dbReference type="InterPro" id="IPR026592">
    <property type="entry name" value="BamE"/>
</dbReference>
<evidence type="ECO:0000259" key="6">
    <source>
        <dbReference type="Pfam" id="PF04355"/>
    </source>
</evidence>
<reference evidence="7 11" key="3">
    <citation type="submission" date="2017-11" db="EMBL/GenBank/DDBJ databases">
        <title>Genome sequence of the bacterial symbiont EPR9N from a vent mussel Bathymodiolus thermophilus.</title>
        <authorList>
            <person name="Won Y.-J."/>
        </authorList>
    </citation>
    <scope>NUCLEOTIDE SEQUENCE [LARGE SCALE GENOMIC DNA]</scope>
    <source>
        <strain evidence="7 11">EPR9N</strain>
    </source>
</reference>
<keyword evidence="12" id="KW-1185">Reference proteome</keyword>
<dbReference type="Proteomes" id="UP000643672">
    <property type="component" value="Unassembled WGS sequence"/>
</dbReference>
<evidence type="ECO:0000256" key="4">
    <source>
        <dbReference type="HAMAP-Rule" id="MF_00925"/>
    </source>
</evidence>
<evidence type="ECO:0000313" key="9">
    <source>
        <dbReference type="EMBL" id="OIR24313.1"/>
    </source>
</evidence>
<proteinExistence type="inferred from homology"/>
<evidence type="ECO:0000313" key="12">
    <source>
        <dbReference type="Proteomes" id="UP000643672"/>
    </source>
</evidence>
<dbReference type="GO" id="GO:0043165">
    <property type="term" value="P:Gram-negative-bacterium-type cell outer membrane assembly"/>
    <property type="evidence" value="ECO:0007669"/>
    <property type="project" value="UniProtKB-UniRule"/>
</dbReference>
<dbReference type="HAMAP" id="MF_00925">
    <property type="entry name" value="OM_assembly_BamE"/>
    <property type="match status" value="1"/>
</dbReference>
<dbReference type="Proteomes" id="UP000278334">
    <property type="component" value="Chromosome"/>
</dbReference>
<feature type="domain" description="Outer membrane protein assembly factor BamE" evidence="6">
    <location>
        <begin position="38"/>
        <end position="105"/>
    </location>
</feature>
<dbReference type="AlphaFoldDB" id="A0A1J5U7G2"/>
<reference evidence="9" key="2">
    <citation type="journal article" date="2017" name="Stand. Genomic Sci.">
        <title>Genome sequence of the sulfur-oxidizing Bathymodiolus thermophilus gill endosymbiont.</title>
        <authorList>
            <person name="Ponnudurai R."/>
            <person name="Sayavedra L."/>
            <person name="Kleiner M."/>
            <person name="Heiden S.E."/>
            <person name="Thurmer A."/>
            <person name="Felbeck H."/>
            <person name="Schluter R."/>
            <person name="Sievert S.M."/>
            <person name="Daniel R."/>
            <person name="Schweder T."/>
            <person name="Markert S."/>
        </authorList>
    </citation>
    <scope>NUCLEOTIDE SEQUENCE</scope>
    <source>
        <strain evidence="9">BAT/CrabSpa'14</strain>
    </source>
</reference>
<evidence type="ECO:0000313" key="11">
    <source>
        <dbReference type="Proteomes" id="UP000278334"/>
    </source>
</evidence>
<evidence type="ECO:0000256" key="2">
    <source>
        <dbReference type="ARBA" id="ARBA00023136"/>
    </source>
</evidence>
<evidence type="ECO:0000256" key="3">
    <source>
        <dbReference type="ARBA" id="ARBA00023237"/>
    </source>
</evidence>
<evidence type="ECO:0000313" key="7">
    <source>
        <dbReference type="EMBL" id="AYQ56349.1"/>
    </source>
</evidence>
<dbReference type="KEGG" id="bthg:MS2017_0615"/>
<comment type="similarity">
    <text evidence="4">Belongs to the BamE family.</text>
</comment>
<dbReference type="PANTHER" id="PTHR37482">
    <property type="entry name" value="OUTER MEMBRANE PROTEIN ASSEMBLY FACTOR BAME"/>
    <property type="match status" value="1"/>
</dbReference>
<comment type="subunit">
    <text evidence="4">Part of the Bam complex.</text>
</comment>
<evidence type="ECO:0000256" key="1">
    <source>
        <dbReference type="ARBA" id="ARBA00022729"/>
    </source>
</evidence>
<keyword evidence="1 4" id="KW-0732">Signal</keyword>
<protein>
    <recommendedName>
        <fullName evidence="4">Outer membrane protein assembly factor BamE</fullName>
    </recommendedName>
</protein>
<keyword evidence="5" id="KW-0175">Coiled coil</keyword>
<reference evidence="8 12" key="4">
    <citation type="submission" date="2020-05" db="EMBL/GenBank/DDBJ databases">
        <authorList>
            <person name="Petersen J."/>
            <person name="Sayavedra L."/>
        </authorList>
    </citation>
    <scope>NUCLEOTIDE SEQUENCE [LARGE SCALE GENOMIC DNA]</scope>
    <source>
        <strain evidence="8">B thermophilus SOXS</strain>
    </source>
</reference>
<dbReference type="GO" id="GO:0051205">
    <property type="term" value="P:protein insertion into membrane"/>
    <property type="evidence" value="ECO:0007669"/>
    <property type="project" value="UniProtKB-UniRule"/>
</dbReference>